<evidence type="ECO:0000256" key="8">
    <source>
        <dbReference type="SAM" id="MobiDB-lite"/>
    </source>
</evidence>
<feature type="compositionally biased region" description="Basic and acidic residues" evidence="8">
    <location>
        <begin position="155"/>
        <end position="179"/>
    </location>
</feature>
<dbReference type="Gene3D" id="3.40.50.150">
    <property type="entry name" value="Vaccinia Virus protein VP39"/>
    <property type="match status" value="1"/>
</dbReference>
<reference evidence="9 10" key="1">
    <citation type="journal article" date="2020" name="ISME J.">
        <title>Uncovering the hidden diversity of litter-decomposition mechanisms in mushroom-forming fungi.</title>
        <authorList>
            <person name="Floudas D."/>
            <person name="Bentzer J."/>
            <person name="Ahren D."/>
            <person name="Johansson T."/>
            <person name="Persson P."/>
            <person name="Tunlid A."/>
        </authorList>
    </citation>
    <scope>NUCLEOTIDE SEQUENCE [LARGE SCALE GENOMIC DNA]</scope>
    <source>
        <strain evidence="9 10">CBS 291.85</strain>
    </source>
</reference>
<evidence type="ECO:0000256" key="4">
    <source>
        <dbReference type="ARBA" id="ARBA00048740"/>
    </source>
</evidence>
<dbReference type="OrthoDB" id="194443at2759"/>
<dbReference type="Proteomes" id="UP000559256">
    <property type="component" value="Unassembled WGS sequence"/>
</dbReference>
<feature type="region of interest" description="Disordered" evidence="8">
    <location>
        <begin position="154"/>
        <end position="179"/>
    </location>
</feature>
<dbReference type="SUPFAM" id="SSF53335">
    <property type="entry name" value="S-adenosyl-L-methionine-dependent methyltransferases"/>
    <property type="match status" value="1"/>
</dbReference>
<dbReference type="PANTHER" id="PTHR14741">
    <property type="entry name" value="S-ADENOSYLMETHIONINE-DEPENDENT METHYLTRANSFERASE RELATED"/>
    <property type="match status" value="1"/>
</dbReference>
<dbReference type="EMBL" id="JAACJM010000179">
    <property type="protein sequence ID" value="KAF5340112.1"/>
    <property type="molecule type" value="Genomic_DNA"/>
</dbReference>
<proteinExistence type="inferred from homology"/>
<dbReference type="Pfam" id="PF09445">
    <property type="entry name" value="Methyltransf_15"/>
    <property type="match status" value="1"/>
</dbReference>
<protein>
    <recommendedName>
        <fullName evidence="1">Trimethylguanosine synthase</fullName>
    </recommendedName>
    <alternativeName>
        <fullName evidence="7">Cap-specific guanine-N(2) methyltransferase</fullName>
    </alternativeName>
</protein>
<feature type="compositionally biased region" description="Low complexity" evidence="8">
    <location>
        <begin position="112"/>
        <end position="121"/>
    </location>
</feature>
<dbReference type="GO" id="GO:0071164">
    <property type="term" value="F:RNA cap trimethylguanosine synthase activity"/>
    <property type="evidence" value="ECO:0007669"/>
    <property type="project" value="TreeGrafter"/>
</dbReference>
<feature type="region of interest" description="Disordered" evidence="8">
    <location>
        <begin position="83"/>
        <end position="133"/>
    </location>
</feature>
<dbReference type="GO" id="GO:0005634">
    <property type="term" value="C:nucleus"/>
    <property type="evidence" value="ECO:0007669"/>
    <property type="project" value="TreeGrafter"/>
</dbReference>
<accession>A0A8H5CE44</accession>
<dbReference type="AlphaFoldDB" id="A0A8H5CE44"/>
<evidence type="ECO:0000256" key="2">
    <source>
        <dbReference type="ARBA" id="ARBA00025783"/>
    </source>
</evidence>
<dbReference type="FunFam" id="3.40.50.150:FF:000432">
    <property type="entry name" value="Unplaced genomic scaffold supercont2.10, whole genome shotgun sequence"/>
    <property type="match status" value="1"/>
</dbReference>
<evidence type="ECO:0000313" key="10">
    <source>
        <dbReference type="Proteomes" id="UP000559256"/>
    </source>
</evidence>
<name>A0A8H5CE44_9AGAR</name>
<feature type="region of interest" description="Disordered" evidence="8">
    <location>
        <begin position="1"/>
        <end position="21"/>
    </location>
</feature>
<sequence>MGKKRSNPNNSRSKSKSTFGGLGGVLAVLKGQGQVEEKADGLVRVEEVQGEKEKEKADGVEVVRVEGMDEERIVKRRRVDVDVEVERDEQEEEEKEEIQAEAALLPSGSGQGSTSTSVGVDGDVEASTAGASTSTQINTNGVVISRKVVQKKKRSDVYPEHDEVMQEEKGKGKGKEKPLVGENEGLRKYFYQRYKLFSLYSSPPGCLLDDEGWYSVTPEAIAARIAERCRCDTILDAFCGVGGNAIQFALRCNRVIAMDTNATRLALARHNAMIYGVEERIEFVLGDYVQFAKGSAKRWKDKRKIDVVFLSPPWGGPDYLDGVVASEEQHALYSLSSIQPIHGAELFKMSREMTPNVAYYLPRNMDLDEVGKLVGEEEGYVEVEEEWSGTKLKALTCYFGGLVAGQEKLW</sequence>
<comment type="catalytic activity">
    <reaction evidence="3">
        <text>a 5'-end (N(2),N(7)-dimethyl 5'-triphosphoguanosine)-ribonucleoside in snoRNA + S-adenosyl-L-methionine = a 5'-end (N(2),N(2),N(7)-trimethyl 5'-triphosphoguanosine)-ribonucleoside in snoRNA + S-adenosyl-L-homocysteine + H(+)</text>
        <dbReference type="Rhea" id="RHEA:78507"/>
        <dbReference type="Rhea" id="RHEA-COMP:19088"/>
        <dbReference type="Rhea" id="RHEA-COMP:19090"/>
        <dbReference type="ChEBI" id="CHEBI:15378"/>
        <dbReference type="ChEBI" id="CHEBI:57856"/>
        <dbReference type="ChEBI" id="CHEBI:59789"/>
        <dbReference type="ChEBI" id="CHEBI:167623"/>
        <dbReference type="ChEBI" id="CHEBI:172880"/>
    </reaction>
    <physiologicalReaction direction="left-to-right" evidence="3">
        <dbReference type="Rhea" id="RHEA:78508"/>
    </physiologicalReaction>
</comment>
<feature type="compositionally biased region" description="Acidic residues" evidence="8">
    <location>
        <begin position="83"/>
        <end position="96"/>
    </location>
</feature>
<evidence type="ECO:0000256" key="6">
    <source>
        <dbReference type="ARBA" id="ARBA00049075"/>
    </source>
</evidence>
<keyword evidence="10" id="KW-1185">Reference proteome</keyword>
<dbReference type="CDD" id="cd02440">
    <property type="entry name" value="AdoMet_MTases"/>
    <property type="match status" value="1"/>
</dbReference>
<comment type="caution">
    <text evidence="9">The sequence shown here is derived from an EMBL/GenBank/DDBJ whole genome shotgun (WGS) entry which is preliminary data.</text>
</comment>
<gene>
    <name evidence="9" type="ORF">D9758_013136</name>
</gene>
<comment type="catalytic activity">
    <reaction evidence="5">
        <text>a 5'-end (N(2),N(7)-dimethyl 5'-triphosphoguanosine)-ribonucleoside in snRNA + S-adenosyl-L-methionine = a 5'-end (N(2),N(2),N(7)-trimethyl 5'-triphosphoguanosine)-ribonucleoside in snRNA + S-adenosyl-L-homocysteine + H(+)</text>
        <dbReference type="Rhea" id="RHEA:78479"/>
        <dbReference type="Rhea" id="RHEA-COMP:19087"/>
        <dbReference type="Rhea" id="RHEA-COMP:19089"/>
        <dbReference type="ChEBI" id="CHEBI:15378"/>
        <dbReference type="ChEBI" id="CHEBI:57856"/>
        <dbReference type="ChEBI" id="CHEBI:59789"/>
        <dbReference type="ChEBI" id="CHEBI:167623"/>
        <dbReference type="ChEBI" id="CHEBI:172880"/>
    </reaction>
    <physiologicalReaction direction="left-to-right" evidence="5">
        <dbReference type="Rhea" id="RHEA:78480"/>
    </physiologicalReaction>
</comment>
<dbReference type="InterPro" id="IPR029063">
    <property type="entry name" value="SAM-dependent_MTases_sf"/>
</dbReference>
<evidence type="ECO:0000256" key="5">
    <source>
        <dbReference type="ARBA" id="ARBA00048763"/>
    </source>
</evidence>
<dbReference type="PANTHER" id="PTHR14741:SF32">
    <property type="entry name" value="TRIMETHYLGUANOSINE SYNTHASE"/>
    <property type="match status" value="1"/>
</dbReference>
<dbReference type="InterPro" id="IPR019012">
    <property type="entry name" value="RNA_cap_Gua-N2-MeTrfase"/>
</dbReference>
<comment type="similarity">
    <text evidence="2">Belongs to the methyltransferase superfamily. Trimethylguanosine synthase family.</text>
</comment>
<organism evidence="9 10">
    <name type="scientific">Tetrapyrgos nigripes</name>
    <dbReference type="NCBI Taxonomy" id="182062"/>
    <lineage>
        <taxon>Eukaryota</taxon>
        <taxon>Fungi</taxon>
        <taxon>Dikarya</taxon>
        <taxon>Basidiomycota</taxon>
        <taxon>Agaricomycotina</taxon>
        <taxon>Agaricomycetes</taxon>
        <taxon>Agaricomycetidae</taxon>
        <taxon>Agaricales</taxon>
        <taxon>Marasmiineae</taxon>
        <taxon>Marasmiaceae</taxon>
        <taxon>Tetrapyrgos</taxon>
    </lineage>
</organism>
<evidence type="ECO:0000256" key="1">
    <source>
        <dbReference type="ARBA" id="ARBA00018517"/>
    </source>
</evidence>
<evidence type="ECO:0000313" key="9">
    <source>
        <dbReference type="EMBL" id="KAF5340112.1"/>
    </source>
</evidence>
<comment type="catalytic activity">
    <reaction evidence="4">
        <text>a 5'-end (N(7)-methyl 5'-triphosphoguanosine)-ribonucleoside in snoRNA + S-adenosyl-L-methionine = a 5'-end (N(2),N(7)-dimethyl 5'-triphosphoguanosine)-ribonucleoside in snoRNA + S-adenosyl-L-homocysteine + H(+)</text>
        <dbReference type="Rhea" id="RHEA:78475"/>
        <dbReference type="Rhea" id="RHEA-COMP:19086"/>
        <dbReference type="Rhea" id="RHEA-COMP:19088"/>
        <dbReference type="ChEBI" id="CHEBI:15378"/>
        <dbReference type="ChEBI" id="CHEBI:57856"/>
        <dbReference type="ChEBI" id="CHEBI:59789"/>
        <dbReference type="ChEBI" id="CHEBI:156461"/>
        <dbReference type="ChEBI" id="CHEBI:172880"/>
    </reaction>
    <physiologicalReaction direction="left-to-right" evidence="4">
        <dbReference type="Rhea" id="RHEA:78476"/>
    </physiologicalReaction>
</comment>
<evidence type="ECO:0000256" key="3">
    <source>
        <dbReference type="ARBA" id="ARBA00047418"/>
    </source>
</evidence>
<comment type="catalytic activity">
    <reaction evidence="6">
        <text>a 5'-end (N(7)-methyl 5'-triphosphoguanosine)-ribonucleoside in snRNA + S-adenosyl-L-methionine = a 5'-end (N(2),N(7)-dimethyl 5'-triphosphoguanosine)-ribonucleoside in snRNA + S-adenosyl-L-homocysteine + H(+)</text>
        <dbReference type="Rhea" id="RHEA:78471"/>
        <dbReference type="Rhea" id="RHEA-COMP:19085"/>
        <dbReference type="Rhea" id="RHEA-COMP:19087"/>
        <dbReference type="ChEBI" id="CHEBI:15378"/>
        <dbReference type="ChEBI" id="CHEBI:57856"/>
        <dbReference type="ChEBI" id="CHEBI:59789"/>
        <dbReference type="ChEBI" id="CHEBI:156461"/>
        <dbReference type="ChEBI" id="CHEBI:172880"/>
    </reaction>
    <physiologicalReaction direction="left-to-right" evidence="6">
        <dbReference type="Rhea" id="RHEA:78472"/>
    </physiologicalReaction>
</comment>
<evidence type="ECO:0000256" key="7">
    <source>
        <dbReference type="ARBA" id="ARBA00049790"/>
    </source>
</evidence>